<comment type="caution">
    <text evidence="1">The sequence shown here is derived from an EMBL/GenBank/DDBJ whole genome shotgun (WGS) entry which is preliminary data.</text>
</comment>
<sequence>MIRREFLHLMAVSGPLAAVPAGGASALEGGAGGFERMNGHLWQVYRLARAKHSVYPAVQSQLIALNDALRDGRGRAGSLRVAAGDLFQLAGELAFDADRNHDAASSYALAASASKEAGAYDLWACALIRSAYVDLSERRYRRAADTLGAARRVALRGDSGLATKYWAAAVQAEASAGLGDLNACEAALDEAEKVADLGDREPAAGWLRFDGSRLAEERGARYFQLDRLDLAEAALKDALELGPPAVGPSFRRRGAVLVDLAAIGARRKDSEQVVRYGREALALARASGSGYAIRRLSTLTAELDAVGRDRGVAELKAEIGGLSA</sequence>
<name>A0A1Q4V4M0_9ACTN</name>
<gene>
    <name evidence="1" type="ORF">AB852_23580</name>
</gene>
<keyword evidence="1" id="KW-0238">DNA-binding</keyword>
<proteinExistence type="predicted"/>
<dbReference type="EMBL" id="LFBV01000006">
    <property type="protein sequence ID" value="OKH92786.1"/>
    <property type="molecule type" value="Genomic_DNA"/>
</dbReference>
<dbReference type="Proteomes" id="UP000186455">
    <property type="component" value="Unassembled WGS sequence"/>
</dbReference>
<accession>A0A1Q4V4M0</accession>
<reference evidence="1 2" key="1">
    <citation type="submission" date="2015-06" db="EMBL/GenBank/DDBJ databases">
        <title>Cloning and characterization of the uncialamcin biosynthetic gene cluster.</title>
        <authorList>
            <person name="Yan X."/>
            <person name="Huang T."/>
            <person name="Ge H."/>
            <person name="Shen B."/>
        </authorList>
    </citation>
    <scope>NUCLEOTIDE SEQUENCE [LARGE SCALE GENOMIC DNA]</scope>
    <source>
        <strain evidence="1 2">DCA2648</strain>
    </source>
</reference>
<dbReference type="STRING" id="1048205.AB852_23580"/>
<evidence type="ECO:0000313" key="1">
    <source>
        <dbReference type="EMBL" id="OKH92786.1"/>
    </source>
</evidence>
<dbReference type="GO" id="GO:0003677">
    <property type="term" value="F:DNA binding"/>
    <property type="evidence" value="ECO:0007669"/>
    <property type="project" value="UniProtKB-KW"/>
</dbReference>
<evidence type="ECO:0000313" key="2">
    <source>
        <dbReference type="Proteomes" id="UP000186455"/>
    </source>
</evidence>
<dbReference type="AlphaFoldDB" id="A0A1Q4V4M0"/>
<organism evidence="1 2">
    <name type="scientific">Streptomyces uncialis</name>
    <dbReference type="NCBI Taxonomy" id="1048205"/>
    <lineage>
        <taxon>Bacteria</taxon>
        <taxon>Bacillati</taxon>
        <taxon>Actinomycetota</taxon>
        <taxon>Actinomycetes</taxon>
        <taxon>Kitasatosporales</taxon>
        <taxon>Streptomycetaceae</taxon>
        <taxon>Streptomyces</taxon>
    </lineage>
</organism>
<keyword evidence="2" id="KW-1185">Reference proteome</keyword>
<protein>
    <submittedName>
        <fullName evidence="1">DNA-binding protein</fullName>
    </submittedName>
</protein>